<dbReference type="Gene3D" id="3.30.420.10">
    <property type="entry name" value="Ribonuclease H-like superfamily/Ribonuclease H"/>
    <property type="match status" value="1"/>
</dbReference>
<evidence type="ECO:0000256" key="2">
    <source>
        <dbReference type="ARBA" id="ARBA00022801"/>
    </source>
</evidence>
<evidence type="ECO:0000256" key="3">
    <source>
        <dbReference type="ARBA" id="ARBA00022839"/>
    </source>
</evidence>
<dbReference type="SMART" id="SM00479">
    <property type="entry name" value="EXOIII"/>
    <property type="match status" value="1"/>
</dbReference>
<dbReference type="Pfam" id="PF00929">
    <property type="entry name" value="RNase_T"/>
    <property type="match status" value="1"/>
</dbReference>
<dbReference type="STRING" id="322505.SAMN04487836_11362"/>
<evidence type="ECO:0000313" key="6">
    <source>
        <dbReference type="Proteomes" id="UP000183028"/>
    </source>
</evidence>
<dbReference type="AlphaFoldDB" id="A0A1H6XHK4"/>
<protein>
    <submittedName>
        <fullName evidence="5">Exonuclease</fullName>
    </submittedName>
</protein>
<name>A0A1H6XHK4_9FIRM</name>
<accession>A0A1H6XHK4</accession>
<evidence type="ECO:0000256" key="1">
    <source>
        <dbReference type="ARBA" id="ARBA00022722"/>
    </source>
</evidence>
<keyword evidence="3 5" id="KW-0269">Exonuclease</keyword>
<organism evidence="5 6">
    <name type="scientific">Sharpea azabuensis</name>
    <dbReference type="NCBI Taxonomy" id="322505"/>
    <lineage>
        <taxon>Bacteria</taxon>
        <taxon>Bacillati</taxon>
        <taxon>Bacillota</taxon>
        <taxon>Erysipelotrichia</taxon>
        <taxon>Erysipelotrichales</taxon>
        <taxon>Coprobacillaceae</taxon>
        <taxon>Sharpea</taxon>
    </lineage>
</organism>
<dbReference type="FunFam" id="3.30.420.10:FF:000045">
    <property type="entry name" value="3'-5' exonuclease DinG"/>
    <property type="match status" value="1"/>
</dbReference>
<dbReference type="eggNOG" id="COG0847">
    <property type="taxonomic scope" value="Bacteria"/>
</dbReference>
<feature type="domain" description="Exonuclease" evidence="4">
    <location>
        <begin position="87"/>
        <end position="254"/>
    </location>
</feature>
<dbReference type="PANTHER" id="PTHR30231">
    <property type="entry name" value="DNA POLYMERASE III SUBUNIT EPSILON"/>
    <property type="match status" value="1"/>
</dbReference>
<dbReference type="InterPro" id="IPR036397">
    <property type="entry name" value="RNaseH_sf"/>
</dbReference>
<dbReference type="GO" id="GO:0008408">
    <property type="term" value="F:3'-5' exonuclease activity"/>
    <property type="evidence" value="ECO:0007669"/>
    <property type="project" value="TreeGrafter"/>
</dbReference>
<evidence type="ECO:0000259" key="4">
    <source>
        <dbReference type="SMART" id="SM00479"/>
    </source>
</evidence>
<dbReference type="SUPFAM" id="SSF53098">
    <property type="entry name" value="Ribonuclease H-like"/>
    <property type="match status" value="1"/>
</dbReference>
<gene>
    <name evidence="5" type="ORF">SAMN04487834_10829</name>
</gene>
<dbReference type="RefSeq" id="WP_074732785.1">
    <property type="nucleotide sequence ID" value="NZ_CACVPP010000069.1"/>
</dbReference>
<dbReference type="InterPro" id="IPR013520">
    <property type="entry name" value="Ribonucl_H"/>
</dbReference>
<dbReference type="InterPro" id="IPR012337">
    <property type="entry name" value="RNaseH-like_sf"/>
</dbReference>
<keyword evidence="6" id="KW-1185">Reference proteome</keyword>
<sequence>MLLKEMNGYYRFNKERLKQWLIENQYMEQDYDGDIYDLVFDSSFMDVLEENKAMIRTTPIRKKYQNRDQYEAPFMIPMTYSNLHLENCVILDTETTGLYRDDEVIELSVIDMLGRELYHSLYCPQKKIALSASRVNGITNPMLKDEPLFKDEWEAIKEAVGHRRIIGHNIEFDYRITLSTAKRYHIPESEVMMLFRDRIDSRLIAKKYIKNAENYKLSTLCTMFGITDPQKHRATYDCLMTLQFLRALETYLLNNGYHNPSRYNHLYGQGEDERKMQDIKKAIIYGYKAGKSIEDLSIFYGISRLDIAKLIKENHLDIRVDPEVRQKLEILQQAYSDQSDSLLIEFCLKYASREDIYLVLGK</sequence>
<reference evidence="6" key="1">
    <citation type="submission" date="2016-10" db="EMBL/GenBank/DDBJ databases">
        <authorList>
            <person name="Varghese N."/>
        </authorList>
    </citation>
    <scope>NUCLEOTIDE SEQUENCE [LARGE SCALE GENOMIC DNA]</scope>
    <source>
        <strain evidence="6">DSM 20406</strain>
    </source>
</reference>
<dbReference type="EMBL" id="FNYK01000082">
    <property type="protein sequence ID" value="SEJ24360.1"/>
    <property type="molecule type" value="Genomic_DNA"/>
</dbReference>
<keyword evidence="1" id="KW-0540">Nuclease</keyword>
<evidence type="ECO:0000313" key="5">
    <source>
        <dbReference type="EMBL" id="SEJ24360.1"/>
    </source>
</evidence>
<dbReference type="PANTHER" id="PTHR30231:SF4">
    <property type="entry name" value="PROTEIN NEN2"/>
    <property type="match status" value="1"/>
</dbReference>
<keyword evidence="2" id="KW-0378">Hydrolase</keyword>
<proteinExistence type="predicted"/>
<dbReference type="CDD" id="cd06127">
    <property type="entry name" value="DEDDh"/>
    <property type="match status" value="1"/>
</dbReference>
<dbReference type="Proteomes" id="UP000183028">
    <property type="component" value="Unassembled WGS sequence"/>
</dbReference>
<dbReference type="OrthoDB" id="9803913at2"/>
<dbReference type="GO" id="GO:0003676">
    <property type="term" value="F:nucleic acid binding"/>
    <property type="evidence" value="ECO:0007669"/>
    <property type="project" value="InterPro"/>
</dbReference>